<evidence type="ECO:0000256" key="1">
    <source>
        <dbReference type="ARBA" id="ARBA00004141"/>
    </source>
</evidence>
<feature type="binding site" evidence="6">
    <location>
        <position position="48"/>
    </location>
    <ligand>
        <name>Na(+)</name>
        <dbReference type="ChEBI" id="CHEBI:29101"/>
        <label>1</label>
    </ligand>
</feature>
<dbReference type="AlphaFoldDB" id="A0A8C5HXY5"/>
<feature type="binding site" evidence="6">
    <location>
        <position position="41"/>
    </location>
    <ligand>
        <name>Na(+)</name>
        <dbReference type="ChEBI" id="CHEBI:29101"/>
        <label>1</label>
    </ligand>
</feature>
<dbReference type="GO" id="GO:0005332">
    <property type="term" value="F:gamma-aminobutyric acid:sodium:chloride symporter activity"/>
    <property type="evidence" value="ECO:0007669"/>
    <property type="project" value="TreeGrafter"/>
</dbReference>
<dbReference type="PROSITE" id="PS50267">
    <property type="entry name" value="NA_NEUROTRAN_SYMP_3"/>
    <property type="match status" value="1"/>
</dbReference>
<keyword evidence="7" id="KW-0769">Symport</keyword>
<feature type="transmembrane region" description="Helical" evidence="8">
    <location>
        <begin position="448"/>
        <end position="466"/>
    </location>
</feature>
<dbReference type="GO" id="GO:0042995">
    <property type="term" value="C:cell projection"/>
    <property type="evidence" value="ECO:0007669"/>
    <property type="project" value="TreeGrafter"/>
</dbReference>
<dbReference type="GO" id="GO:0046872">
    <property type="term" value="F:metal ion binding"/>
    <property type="evidence" value="ECO:0007669"/>
    <property type="project" value="UniProtKB-KW"/>
</dbReference>
<organism evidence="9 10">
    <name type="scientific">Gouania willdenowi</name>
    <name type="common">Blunt-snouted clingfish</name>
    <name type="synonym">Lepadogaster willdenowi</name>
    <dbReference type="NCBI Taxonomy" id="441366"/>
    <lineage>
        <taxon>Eukaryota</taxon>
        <taxon>Metazoa</taxon>
        <taxon>Chordata</taxon>
        <taxon>Craniata</taxon>
        <taxon>Vertebrata</taxon>
        <taxon>Euteleostomi</taxon>
        <taxon>Actinopterygii</taxon>
        <taxon>Neopterygii</taxon>
        <taxon>Teleostei</taxon>
        <taxon>Neoteleostei</taxon>
        <taxon>Acanthomorphata</taxon>
        <taxon>Ovalentaria</taxon>
        <taxon>Blenniimorphae</taxon>
        <taxon>Blenniiformes</taxon>
        <taxon>Gobiesocoidei</taxon>
        <taxon>Gobiesocidae</taxon>
        <taxon>Gobiesocinae</taxon>
        <taxon>Gouania</taxon>
    </lineage>
</organism>
<evidence type="ECO:0000256" key="6">
    <source>
        <dbReference type="PIRSR" id="PIRSR600175-1"/>
    </source>
</evidence>
<dbReference type="PANTHER" id="PTHR11616">
    <property type="entry name" value="SODIUM/CHLORIDE DEPENDENT TRANSPORTER"/>
    <property type="match status" value="1"/>
</dbReference>
<feature type="binding site" evidence="6">
    <location>
        <position position="314"/>
    </location>
    <ligand>
        <name>Na(+)</name>
        <dbReference type="ChEBI" id="CHEBI:29101"/>
        <label>1</label>
    </ligand>
</feature>
<feature type="binding site" evidence="6">
    <location>
        <position position="282"/>
    </location>
    <ligand>
        <name>Na(+)</name>
        <dbReference type="ChEBI" id="CHEBI:29101"/>
        <label>1</label>
    </ligand>
</feature>
<comment type="similarity">
    <text evidence="7">Belongs to the sodium:neurotransmitter symporter (SNF) (TC 2.A.22) family.</text>
</comment>
<evidence type="ECO:0000256" key="3">
    <source>
        <dbReference type="ARBA" id="ARBA00022692"/>
    </source>
</evidence>
<feature type="transmembrane region" description="Helical" evidence="8">
    <location>
        <begin position="107"/>
        <end position="135"/>
    </location>
</feature>
<dbReference type="Ensembl" id="ENSGWIT00000056829.1">
    <property type="protein sequence ID" value="ENSGWIP00000052665.1"/>
    <property type="gene ID" value="ENSGWIG00000025393.1"/>
</dbReference>
<dbReference type="InterPro" id="IPR037272">
    <property type="entry name" value="SNS_sf"/>
</dbReference>
<sequence>INSMAGSLHKLYHLPTKLAPQTVDERGKWGSKKEFLLSVAGAIIGLGNVWRFPYLCYKNGGGAFFIPYILFLVTCGVPLFVLETALGQYTSQGGIMCWRKICPLFEGMGYASQLIIFYGSISYIVILAWAFLYFFSSFSGQLPWASCNNTWNTGKRPIHYSTLCLDFFFSLNDYIQWQFWQRRVLHISSGIDSLGKIQWDLALCLLLAWIICYFCVWKGVRSTGKATYITATFPFVMLIVLIFRGMTLPGAFRGLKFYLYPNTSRLADPQVWMDAGTQIFYSYAICLGCLTTLGSYNKYNNNCYRDSFFLCILNSGTSFLSGFAIFSVLGYMSEKQGVDIAAVAESGPGLVFIVYPQAVTLLPWPQVWSVCFFAMIILLGIDGQFAGLESIMTSLTDIYPTQIRRGYRRELCLMLICALSYLFGLLFVSQAGAYILQIFDHYVCSGPALLLMAIFQSVIIGWIYGAERFSDNIEDMIGYKPLFLFKYCWLYTTPLICSVSGTLVFLLLRYSPMRFNNSYVYPWWAYCIGWFLAMSSLTMIPVTMIYKLAKGKGTLWQVRDCQKDLTLFRKLYEQTLNTKLRKENLNAPYHGRHLNTSGVKEKWSCSASQIFCRI</sequence>
<keyword evidence="6" id="KW-0479">Metal-binding</keyword>
<evidence type="ECO:0000256" key="4">
    <source>
        <dbReference type="ARBA" id="ARBA00022989"/>
    </source>
</evidence>
<evidence type="ECO:0000256" key="2">
    <source>
        <dbReference type="ARBA" id="ARBA00022448"/>
    </source>
</evidence>
<feature type="transmembrane region" description="Helical" evidence="8">
    <location>
        <begin position="65"/>
        <end position="86"/>
    </location>
</feature>
<proteinExistence type="inferred from homology"/>
<gene>
    <name evidence="9" type="primary">LOC114462985</name>
</gene>
<reference evidence="9" key="3">
    <citation type="submission" date="2025-09" db="UniProtKB">
        <authorList>
            <consortium name="Ensembl"/>
        </authorList>
    </citation>
    <scope>IDENTIFICATION</scope>
</reference>
<feature type="transmembrane region" description="Helical" evidence="8">
    <location>
        <begin position="197"/>
        <end position="216"/>
    </location>
</feature>
<feature type="transmembrane region" description="Helical" evidence="8">
    <location>
        <begin position="279"/>
        <end position="296"/>
    </location>
</feature>
<feature type="transmembrane region" description="Helical" evidence="8">
    <location>
        <begin position="411"/>
        <end position="436"/>
    </location>
</feature>
<dbReference type="PANTHER" id="PTHR11616:SF261">
    <property type="entry name" value="TRANSPORTER"/>
    <property type="match status" value="1"/>
</dbReference>
<evidence type="ECO:0000256" key="7">
    <source>
        <dbReference type="RuleBase" id="RU003732"/>
    </source>
</evidence>
<feature type="binding site" evidence="6">
    <location>
        <position position="382"/>
    </location>
    <ligand>
        <name>Na(+)</name>
        <dbReference type="ChEBI" id="CHEBI:29101"/>
        <label>1</label>
    </ligand>
</feature>
<comment type="subcellular location">
    <subcellularLocation>
        <location evidence="1">Membrane</location>
        <topology evidence="1">Multi-pass membrane protein</topology>
    </subcellularLocation>
</comment>
<dbReference type="InterPro" id="IPR000175">
    <property type="entry name" value="Na/ntran_symport"/>
</dbReference>
<dbReference type="SUPFAM" id="SSF161070">
    <property type="entry name" value="SNF-like"/>
    <property type="match status" value="1"/>
</dbReference>
<feature type="transmembrane region" description="Helical" evidence="8">
    <location>
        <begin position="35"/>
        <end position="53"/>
    </location>
</feature>
<dbReference type="PROSITE" id="PS00754">
    <property type="entry name" value="NA_NEUROTRAN_SYMP_2"/>
    <property type="match status" value="1"/>
</dbReference>
<accession>A0A8C5HXY5</accession>
<keyword evidence="6" id="KW-0915">Sodium</keyword>
<dbReference type="Pfam" id="PF00209">
    <property type="entry name" value="SNF"/>
    <property type="match status" value="1"/>
</dbReference>
<feature type="transmembrane region" description="Helical" evidence="8">
    <location>
        <begin position="308"/>
        <end position="329"/>
    </location>
</feature>
<protein>
    <recommendedName>
        <fullName evidence="7">Transporter</fullName>
    </recommendedName>
</protein>
<reference evidence="9" key="2">
    <citation type="submission" date="2025-08" db="UniProtKB">
        <authorList>
            <consortium name="Ensembl"/>
        </authorList>
    </citation>
    <scope>IDENTIFICATION</scope>
</reference>
<evidence type="ECO:0000256" key="5">
    <source>
        <dbReference type="ARBA" id="ARBA00023136"/>
    </source>
</evidence>
<keyword evidence="3 7" id="KW-0812">Transmembrane</keyword>
<keyword evidence="5 8" id="KW-0472">Membrane</keyword>
<feature type="transmembrane region" description="Helical" evidence="8">
    <location>
        <begin position="523"/>
        <end position="546"/>
    </location>
</feature>
<keyword evidence="10" id="KW-1185">Reference proteome</keyword>
<feature type="transmembrane region" description="Helical" evidence="8">
    <location>
        <begin position="228"/>
        <end position="252"/>
    </location>
</feature>
<dbReference type="Proteomes" id="UP000694680">
    <property type="component" value="Chromosome 5"/>
</dbReference>
<name>A0A8C5HXY5_GOUWI</name>
<evidence type="ECO:0000313" key="9">
    <source>
        <dbReference type="Ensembl" id="ENSGWIP00000052665.1"/>
    </source>
</evidence>
<feature type="transmembrane region" description="Helical" evidence="8">
    <location>
        <begin position="487"/>
        <end position="511"/>
    </location>
</feature>
<feature type="transmembrane region" description="Helical" evidence="8">
    <location>
        <begin position="367"/>
        <end position="391"/>
    </location>
</feature>
<reference evidence="9" key="1">
    <citation type="submission" date="2020-06" db="EMBL/GenBank/DDBJ databases">
        <authorList>
            <consortium name="Wellcome Sanger Institute Data Sharing"/>
        </authorList>
    </citation>
    <scope>NUCLEOTIDE SEQUENCE [LARGE SCALE GENOMIC DNA]</scope>
</reference>
<feature type="binding site" evidence="6">
    <location>
        <position position="379"/>
    </location>
    <ligand>
        <name>Na(+)</name>
        <dbReference type="ChEBI" id="CHEBI:29101"/>
        <label>1</label>
    </ligand>
</feature>
<keyword evidence="2 7" id="KW-0813">Transport</keyword>
<dbReference type="GO" id="GO:0005886">
    <property type="term" value="C:plasma membrane"/>
    <property type="evidence" value="ECO:0007669"/>
    <property type="project" value="TreeGrafter"/>
</dbReference>
<dbReference type="PRINTS" id="PR00176">
    <property type="entry name" value="NANEUSMPORT"/>
</dbReference>
<dbReference type="PROSITE" id="PS00610">
    <property type="entry name" value="NA_NEUROTRAN_SYMP_1"/>
    <property type="match status" value="1"/>
</dbReference>
<keyword evidence="4 8" id="KW-1133">Transmembrane helix</keyword>
<dbReference type="CDD" id="cd11496">
    <property type="entry name" value="SLC6sbd-TauT-like"/>
    <property type="match status" value="1"/>
</dbReference>
<evidence type="ECO:0000313" key="10">
    <source>
        <dbReference type="Proteomes" id="UP000694680"/>
    </source>
</evidence>
<evidence type="ECO:0000256" key="8">
    <source>
        <dbReference type="SAM" id="Phobius"/>
    </source>
</evidence>